<dbReference type="Pfam" id="PF02518">
    <property type="entry name" value="HATPase_c"/>
    <property type="match status" value="1"/>
</dbReference>
<evidence type="ECO:0000256" key="7">
    <source>
        <dbReference type="ARBA" id="ARBA00022679"/>
    </source>
</evidence>
<dbReference type="InterPro" id="IPR004358">
    <property type="entry name" value="Sig_transdc_His_kin-like_C"/>
</dbReference>
<dbReference type="PROSITE" id="PS50109">
    <property type="entry name" value="HIS_KIN"/>
    <property type="match status" value="1"/>
</dbReference>
<evidence type="ECO:0000256" key="14">
    <source>
        <dbReference type="ARBA" id="ARBA00023136"/>
    </source>
</evidence>
<dbReference type="PROSITE" id="PS50885">
    <property type="entry name" value="HAMP"/>
    <property type="match status" value="1"/>
</dbReference>
<dbReference type="CDD" id="cd00082">
    <property type="entry name" value="HisKA"/>
    <property type="match status" value="1"/>
</dbReference>
<keyword evidence="11" id="KW-0067">ATP-binding</keyword>
<dbReference type="FunFam" id="1.10.287.130:FF:000004">
    <property type="entry name" value="Ethylene receptor 1"/>
    <property type="match status" value="1"/>
</dbReference>
<dbReference type="Gene3D" id="1.20.120.160">
    <property type="entry name" value="HPT domain"/>
    <property type="match status" value="1"/>
</dbReference>
<dbReference type="InterPro" id="IPR008207">
    <property type="entry name" value="Sig_transdc_His_kin_Hpt_dom"/>
</dbReference>
<evidence type="ECO:0000256" key="6">
    <source>
        <dbReference type="ARBA" id="ARBA00022553"/>
    </source>
</evidence>
<evidence type="ECO:0000256" key="5">
    <source>
        <dbReference type="ARBA" id="ARBA00022519"/>
    </source>
</evidence>
<evidence type="ECO:0000256" key="16">
    <source>
        <dbReference type="PROSITE-ProRule" id="PRU00169"/>
    </source>
</evidence>
<evidence type="ECO:0000259" key="21">
    <source>
        <dbReference type="PROSITE" id="PS50885"/>
    </source>
</evidence>
<evidence type="ECO:0000256" key="1">
    <source>
        <dbReference type="ARBA" id="ARBA00000085"/>
    </source>
</evidence>
<dbReference type="InterPro" id="IPR005467">
    <property type="entry name" value="His_kinase_dom"/>
</dbReference>
<evidence type="ECO:0000256" key="13">
    <source>
        <dbReference type="ARBA" id="ARBA00023012"/>
    </source>
</evidence>
<dbReference type="GO" id="GO:0009927">
    <property type="term" value="F:histidine phosphotransfer kinase activity"/>
    <property type="evidence" value="ECO:0007669"/>
    <property type="project" value="TreeGrafter"/>
</dbReference>
<keyword evidence="7" id="KW-0808">Transferase</keyword>
<feature type="coiled-coil region" evidence="17">
    <location>
        <begin position="366"/>
        <end position="407"/>
    </location>
</feature>
<dbReference type="SUPFAM" id="SSF55874">
    <property type="entry name" value="ATPase domain of HSP90 chaperone/DNA topoisomerase II/histidine kinase"/>
    <property type="match status" value="1"/>
</dbReference>
<evidence type="ECO:0000256" key="15">
    <source>
        <dbReference type="PROSITE-ProRule" id="PRU00110"/>
    </source>
</evidence>
<dbReference type="GO" id="GO:0005524">
    <property type="term" value="F:ATP binding"/>
    <property type="evidence" value="ECO:0007669"/>
    <property type="project" value="UniProtKB-KW"/>
</dbReference>
<dbReference type="InterPro" id="IPR011006">
    <property type="entry name" value="CheY-like_superfamily"/>
</dbReference>
<feature type="transmembrane region" description="Helical" evidence="18">
    <location>
        <begin position="7"/>
        <end position="27"/>
    </location>
</feature>
<dbReference type="PROSITE" id="PS50894">
    <property type="entry name" value="HPT"/>
    <property type="match status" value="1"/>
</dbReference>
<keyword evidence="14 18" id="KW-0472">Membrane</keyword>
<dbReference type="FunFam" id="3.30.565.10:FF:000010">
    <property type="entry name" value="Sensor histidine kinase RcsC"/>
    <property type="match status" value="1"/>
</dbReference>
<accession>J1YEW9</accession>
<keyword evidence="9" id="KW-0547">Nucleotide-binding</keyword>
<evidence type="ECO:0000313" key="24">
    <source>
        <dbReference type="Proteomes" id="UP000012043"/>
    </source>
</evidence>
<evidence type="ECO:0000256" key="11">
    <source>
        <dbReference type="ARBA" id="ARBA00022840"/>
    </source>
</evidence>
<dbReference type="InterPro" id="IPR001789">
    <property type="entry name" value="Sig_transdc_resp-reg_receiver"/>
</dbReference>
<keyword evidence="24" id="KW-1185">Reference proteome</keyword>
<dbReference type="Gene3D" id="3.40.50.2300">
    <property type="match status" value="1"/>
</dbReference>
<comment type="subcellular location">
    <subcellularLocation>
        <location evidence="2">Cell inner membrane</location>
        <topology evidence="2">Multi-pass membrane protein</topology>
    </subcellularLocation>
</comment>
<dbReference type="CDD" id="cd17546">
    <property type="entry name" value="REC_hyHK_CKI1_RcsC-like"/>
    <property type="match status" value="1"/>
</dbReference>
<feature type="modified residue" description="Phosphohistidine" evidence="15">
    <location>
        <position position="829"/>
    </location>
</feature>
<keyword evidence="5" id="KW-0997">Cell inner membrane</keyword>
<dbReference type="RefSeq" id="WP_008607206.1">
    <property type="nucleotide sequence ID" value="NZ_ALAB01000005.1"/>
</dbReference>
<dbReference type="SUPFAM" id="SSF47384">
    <property type="entry name" value="Homodimeric domain of signal transducing histidine kinase"/>
    <property type="match status" value="1"/>
</dbReference>
<dbReference type="PROSITE" id="PS50110">
    <property type="entry name" value="RESPONSE_REGULATORY"/>
    <property type="match status" value="1"/>
</dbReference>
<evidence type="ECO:0000259" key="20">
    <source>
        <dbReference type="PROSITE" id="PS50110"/>
    </source>
</evidence>
<dbReference type="Pfam" id="PF00672">
    <property type="entry name" value="HAMP"/>
    <property type="match status" value="1"/>
</dbReference>
<dbReference type="SUPFAM" id="SSF158472">
    <property type="entry name" value="HAMP domain-like"/>
    <property type="match status" value="1"/>
</dbReference>
<dbReference type="InterPro" id="IPR003594">
    <property type="entry name" value="HATPase_dom"/>
</dbReference>
<gene>
    <name evidence="23" type="ORF">AEST_07960</name>
</gene>
<dbReference type="EMBL" id="ALAB01000005">
    <property type="protein sequence ID" value="EJI86480.1"/>
    <property type="molecule type" value="Genomic_DNA"/>
</dbReference>
<dbReference type="SUPFAM" id="SSF47226">
    <property type="entry name" value="Histidine-containing phosphotransfer domain, HPT domain"/>
    <property type="match status" value="1"/>
</dbReference>
<evidence type="ECO:0000256" key="2">
    <source>
        <dbReference type="ARBA" id="ARBA00004429"/>
    </source>
</evidence>
<feature type="transmembrane region" description="Helical" evidence="18">
    <location>
        <begin position="283"/>
        <end position="306"/>
    </location>
</feature>
<dbReference type="InterPro" id="IPR036641">
    <property type="entry name" value="HPT_dom_sf"/>
</dbReference>
<dbReference type="Pfam" id="PF01627">
    <property type="entry name" value="Hpt"/>
    <property type="match status" value="1"/>
</dbReference>
<dbReference type="PATRIC" id="fig|1197174.4.peg.781"/>
<evidence type="ECO:0000256" key="17">
    <source>
        <dbReference type="SAM" id="Coils"/>
    </source>
</evidence>
<keyword evidence="4" id="KW-1003">Cell membrane</keyword>
<evidence type="ECO:0000256" key="4">
    <source>
        <dbReference type="ARBA" id="ARBA00022475"/>
    </source>
</evidence>
<dbReference type="GO" id="GO:0000155">
    <property type="term" value="F:phosphorelay sensor kinase activity"/>
    <property type="evidence" value="ECO:0007669"/>
    <property type="project" value="InterPro"/>
</dbReference>
<dbReference type="SMART" id="SM00073">
    <property type="entry name" value="HPT"/>
    <property type="match status" value="1"/>
</dbReference>
<evidence type="ECO:0000256" key="8">
    <source>
        <dbReference type="ARBA" id="ARBA00022692"/>
    </source>
</evidence>
<dbReference type="InterPro" id="IPR036097">
    <property type="entry name" value="HisK_dim/P_sf"/>
</dbReference>
<dbReference type="SMART" id="SM00448">
    <property type="entry name" value="REC"/>
    <property type="match status" value="1"/>
</dbReference>
<name>J1YEW9_9ALTE</name>
<evidence type="ECO:0000256" key="10">
    <source>
        <dbReference type="ARBA" id="ARBA00022777"/>
    </source>
</evidence>
<dbReference type="PRINTS" id="PR00344">
    <property type="entry name" value="BCTRLSENSOR"/>
</dbReference>
<dbReference type="InterPro" id="IPR003660">
    <property type="entry name" value="HAMP_dom"/>
</dbReference>
<evidence type="ECO:0000259" key="22">
    <source>
        <dbReference type="PROSITE" id="PS50894"/>
    </source>
</evidence>
<dbReference type="SMART" id="SM00387">
    <property type="entry name" value="HATPase_c"/>
    <property type="match status" value="1"/>
</dbReference>
<keyword evidence="17" id="KW-0175">Coiled coil</keyword>
<dbReference type="Gene3D" id="1.10.287.130">
    <property type="match status" value="1"/>
</dbReference>
<dbReference type="PANTHER" id="PTHR43047:SF72">
    <property type="entry name" value="OSMOSENSING HISTIDINE PROTEIN KINASE SLN1"/>
    <property type="match status" value="1"/>
</dbReference>
<feature type="domain" description="HPt" evidence="22">
    <location>
        <begin position="790"/>
        <end position="880"/>
    </location>
</feature>
<dbReference type="SUPFAM" id="SSF52172">
    <property type="entry name" value="CheY-like"/>
    <property type="match status" value="1"/>
</dbReference>
<keyword evidence="10 23" id="KW-0418">Kinase</keyword>
<sequence length="888" mass="99405">MKLRATLLVYIIPLLVLPVLALGYLAYHFSGQYQQQQYYNQVALKLQQQQQELNEFLLFHQIRLSVLATARTLVQHIQQPLPESRELTRQLFQKFVEQDANIHAIKLLRLNGDEDTLYPTASTEQTVPERFRNEYFSAIQGMIDEQGIFIAPDGAERQLKLFFARKLYLPDSAGNRQLWGYLLIVTEPAAFARVVQDPVTPQSVTLIINRTATIAYAANEALIGSAFTPSHYRALQQSIDQTRFSQGLLLGQPKLLVGRNLAGPYQLLYGIDAAELYQDAPNWPLWIAIFTLTLALLAPLLIYRLLIRQVFEPVRQLTLAKTAVGKGDLSFVLEPRRPDELGDMFAAFNVMVRQLRVYRERELAYKQQLEEKVLQRTQALARANDDLAAANQELIVARELAEQANRLKSVFLANMSHEIRTPLTAVIGFSQQALQEQDASRRSDYLSRVLRSSGHLLQLINDILDLSKIEAEKLELQPEHFNYLAMLDEIYQQTREQATQKGLACQLELHFPLPAELFNDSLRVRQVLLNLTSNAVKFTRKGKIVISVSYQPLRALLSIKIKDTGIGMTAEEVSRLFQPFVQADATVTRHFGGTGLGLCISKKLMEQMDGDIQVQSVKGVGSSFEVQFRLAPNPRLVDSYQSCTAAAEPSQPLTLPASLRVLVAEDNPDNQLLLELMLQQLGLEHVMVENGHQAVERVLVESFDLIFMDMQMPVMGGEEATRLIRLAGIQTPIVAVTANVMTEDAERYRQAGCQDILAKPVVPQQFQQMIQRYARQNVGKASALEQQLAADPAMQLLLQQFRQQLPALLAELQQLAAAADWSALGFAAHSLKGSAGSMGYPELTRLAGLLEKAASQAAKDEIFRLLQQMDGELAPLAEAGSTGELSQQ</sequence>
<keyword evidence="8 18" id="KW-0812">Transmembrane</keyword>
<evidence type="ECO:0000256" key="12">
    <source>
        <dbReference type="ARBA" id="ARBA00022989"/>
    </source>
</evidence>
<dbReference type="Gene3D" id="3.30.565.10">
    <property type="entry name" value="Histidine kinase-like ATPase, C-terminal domain"/>
    <property type="match status" value="1"/>
</dbReference>
<evidence type="ECO:0000313" key="23">
    <source>
        <dbReference type="EMBL" id="EJI86480.1"/>
    </source>
</evidence>
<reference evidence="23 24" key="1">
    <citation type="journal article" date="2012" name="J. Bacteriol.">
        <title>Genome Sequence of Pectin-Degrading Alishewanella aestuarii Strain B11T, Isolated from Tidal Flat Sediment.</title>
        <authorList>
            <person name="Jung J."/>
            <person name="Choi S."/>
            <person name="Chun J."/>
            <person name="Park W."/>
        </authorList>
    </citation>
    <scope>NUCLEOTIDE SEQUENCE [LARGE SCALE GENOMIC DNA]</scope>
    <source>
        <strain evidence="23 24">B11</strain>
    </source>
</reference>
<dbReference type="InterPro" id="IPR003661">
    <property type="entry name" value="HisK_dim/P_dom"/>
</dbReference>
<dbReference type="InterPro" id="IPR036890">
    <property type="entry name" value="HATPase_C_sf"/>
</dbReference>
<keyword evidence="12 18" id="KW-1133">Transmembrane helix</keyword>
<dbReference type="SMART" id="SM00388">
    <property type="entry name" value="HisKA"/>
    <property type="match status" value="1"/>
</dbReference>
<dbReference type="EC" id="2.7.13.3" evidence="3"/>
<protein>
    <recommendedName>
        <fullName evidence="3">histidine kinase</fullName>
        <ecNumber evidence="3">2.7.13.3</ecNumber>
    </recommendedName>
</protein>
<dbReference type="PANTHER" id="PTHR43047">
    <property type="entry name" value="TWO-COMPONENT HISTIDINE PROTEIN KINASE"/>
    <property type="match status" value="1"/>
</dbReference>
<dbReference type="CDD" id="cd16922">
    <property type="entry name" value="HATPase_EvgS-ArcB-TorS-like"/>
    <property type="match status" value="1"/>
</dbReference>
<organism evidence="23 24">
    <name type="scientific">Alishewanella aestuarii B11</name>
    <dbReference type="NCBI Taxonomy" id="1197174"/>
    <lineage>
        <taxon>Bacteria</taxon>
        <taxon>Pseudomonadati</taxon>
        <taxon>Pseudomonadota</taxon>
        <taxon>Gammaproteobacteria</taxon>
        <taxon>Alteromonadales</taxon>
        <taxon>Alteromonadaceae</taxon>
        <taxon>Alishewanella</taxon>
    </lineage>
</organism>
<feature type="modified residue" description="4-aspartylphosphate" evidence="16">
    <location>
        <position position="709"/>
    </location>
</feature>
<comment type="catalytic activity">
    <reaction evidence="1">
        <text>ATP + protein L-histidine = ADP + protein N-phospho-L-histidine.</text>
        <dbReference type="EC" id="2.7.13.3"/>
    </reaction>
</comment>
<evidence type="ECO:0000256" key="18">
    <source>
        <dbReference type="SAM" id="Phobius"/>
    </source>
</evidence>
<keyword evidence="6 16" id="KW-0597">Phosphoprotein</keyword>
<dbReference type="Proteomes" id="UP000012043">
    <property type="component" value="Unassembled WGS sequence"/>
</dbReference>
<proteinExistence type="predicted"/>
<comment type="caution">
    <text evidence="23">The sequence shown here is derived from an EMBL/GenBank/DDBJ whole genome shotgun (WGS) entry which is preliminary data.</text>
</comment>
<evidence type="ECO:0000259" key="19">
    <source>
        <dbReference type="PROSITE" id="PS50109"/>
    </source>
</evidence>
<feature type="domain" description="Histidine kinase" evidence="19">
    <location>
        <begin position="414"/>
        <end position="632"/>
    </location>
</feature>
<dbReference type="Pfam" id="PF00512">
    <property type="entry name" value="HisKA"/>
    <property type="match status" value="1"/>
</dbReference>
<evidence type="ECO:0000256" key="9">
    <source>
        <dbReference type="ARBA" id="ARBA00022741"/>
    </source>
</evidence>
<dbReference type="CDD" id="cd00088">
    <property type="entry name" value="HPT"/>
    <property type="match status" value="1"/>
</dbReference>
<dbReference type="GO" id="GO:0005886">
    <property type="term" value="C:plasma membrane"/>
    <property type="evidence" value="ECO:0007669"/>
    <property type="project" value="UniProtKB-SubCell"/>
</dbReference>
<dbReference type="AlphaFoldDB" id="J1YEW9"/>
<keyword evidence="13" id="KW-0902">Two-component regulatory system</keyword>
<dbReference type="CDD" id="cd06225">
    <property type="entry name" value="HAMP"/>
    <property type="match status" value="1"/>
</dbReference>
<feature type="domain" description="HAMP" evidence="21">
    <location>
        <begin position="308"/>
        <end position="360"/>
    </location>
</feature>
<dbReference type="Gene3D" id="6.10.340.10">
    <property type="match status" value="1"/>
</dbReference>
<feature type="domain" description="Response regulatory" evidence="20">
    <location>
        <begin position="660"/>
        <end position="774"/>
    </location>
</feature>
<dbReference type="Pfam" id="PF00072">
    <property type="entry name" value="Response_reg"/>
    <property type="match status" value="1"/>
</dbReference>
<evidence type="ECO:0000256" key="3">
    <source>
        <dbReference type="ARBA" id="ARBA00012438"/>
    </source>
</evidence>
<dbReference type="SMART" id="SM00304">
    <property type="entry name" value="HAMP"/>
    <property type="match status" value="1"/>
</dbReference>